<sequence>MSSSVELKKLESGFFGIRYSCRLIAVDNFKTSQRGNRSSHSKLMIMLTIRETPISAVPVGTLMELRNINLFEEPSREHYECHFAIQIDIGIKVKKWKPRHSVKPKPCYPERYPREMVLPPLQNLIRSPFARMEFLPSDWLALQSKLVYSL</sequence>
<reference evidence="1 2" key="1">
    <citation type="journal article" date="2016" name="Mol. Biol. Evol.">
        <title>Comparative Genomics of Early-Diverging Mushroom-Forming Fungi Provides Insights into the Origins of Lignocellulose Decay Capabilities.</title>
        <authorList>
            <person name="Nagy L.G."/>
            <person name="Riley R."/>
            <person name="Tritt A."/>
            <person name="Adam C."/>
            <person name="Daum C."/>
            <person name="Floudas D."/>
            <person name="Sun H."/>
            <person name="Yadav J.S."/>
            <person name="Pangilinan J."/>
            <person name="Larsson K.H."/>
            <person name="Matsuura K."/>
            <person name="Barry K."/>
            <person name="Labutti K."/>
            <person name="Kuo R."/>
            <person name="Ohm R.A."/>
            <person name="Bhattacharya S.S."/>
            <person name="Shirouzu T."/>
            <person name="Yoshinaga Y."/>
            <person name="Martin F.M."/>
            <person name="Grigoriev I.V."/>
            <person name="Hibbett D.S."/>
        </authorList>
    </citation>
    <scope>NUCLEOTIDE SEQUENCE [LARGE SCALE GENOMIC DNA]</scope>
    <source>
        <strain evidence="1 2">HHB10207 ss-3</strain>
    </source>
</reference>
<organism evidence="1 2">
    <name type="scientific">Sistotremastrum suecicum HHB10207 ss-3</name>
    <dbReference type="NCBI Taxonomy" id="1314776"/>
    <lineage>
        <taxon>Eukaryota</taxon>
        <taxon>Fungi</taxon>
        <taxon>Dikarya</taxon>
        <taxon>Basidiomycota</taxon>
        <taxon>Agaricomycotina</taxon>
        <taxon>Agaricomycetes</taxon>
        <taxon>Sistotremastrales</taxon>
        <taxon>Sistotremastraceae</taxon>
        <taxon>Sistotremastrum</taxon>
    </lineage>
</organism>
<name>A0A166DQH6_9AGAM</name>
<dbReference type="EMBL" id="KV428057">
    <property type="protein sequence ID" value="KZT38792.1"/>
    <property type="molecule type" value="Genomic_DNA"/>
</dbReference>
<dbReference type="Proteomes" id="UP000076798">
    <property type="component" value="Unassembled WGS sequence"/>
</dbReference>
<keyword evidence="2" id="KW-1185">Reference proteome</keyword>
<accession>A0A166DQH6</accession>
<evidence type="ECO:0000313" key="2">
    <source>
        <dbReference type="Proteomes" id="UP000076798"/>
    </source>
</evidence>
<gene>
    <name evidence="1" type="ORF">SISSUDRAFT_1119420</name>
</gene>
<dbReference type="AlphaFoldDB" id="A0A166DQH6"/>
<evidence type="ECO:0000313" key="1">
    <source>
        <dbReference type="EMBL" id="KZT38792.1"/>
    </source>
</evidence>
<proteinExistence type="predicted"/>
<protein>
    <submittedName>
        <fullName evidence="1">Uncharacterized protein</fullName>
    </submittedName>
</protein>